<dbReference type="Proteomes" id="UP000010094">
    <property type="component" value="Chromosome IXc"/>
</dbReference>
<reference evidence="1" key="1">
    <citation type="journal article" date="2012" name="Proc. Natl. Acad. Sci. U.S.A.">
        <title>Gain and loss of multiple functionally related, horizontally transferred genes in the reduced genomes of two microsporidian parasites.</title>
        <authorList>
            <person name="Pombert J.-F."/>
            <person name="Selman M."/>
            <person name="Burki F."/>
            <person name="Bardell F.T."/>
            <person name="Farinelli L."/>
            <person name="Solter L.F."/>
            <person name="Whitman D.W."/>
            <person name="Weiss L.M."/>
            <person name="Corradi N."/>
            <person name="Keeling P.J."/>
        </authorList>
    </citation>
    <scope>NUCLEOTIDE SEQUENCE [LARGE SCALE GENOMIC DNA]</scope>
    <source>
        <strain evidence="1">SJ-2008</strain>
    </source>
</reference>
<dbReference type="GeneID" id="20564422"/>
<keyword evidence="2" id="KW-1185">Reference proteome</keyword>
<dbReference type="VEuPathDB" id="MicrosporidiaDB:EROM_091980"/>
<dbReference type="RefSeq" id="XP_009265309.1">
    <property type="nucleotide sequence ID" value="XM_009267034.1"/>
</dbReference>
<sequence>MIISWTDAFKVLRDTKVKERLLRNNLTFEYLARQLSTMNCSLCYKPISIKGLLCEGCFYKLHPPSIDFKTSIAVKYALELQRIRINRTSSLKPSTKDESVSFKLLDISNDSSLRDLSGKVYSLESASLSYEERIILSSIKLKIQMETTNKWAAIRIKSMIDLIDEQLNILRLKYLICLRNLRLDDVLLLKKHIIEIRKHRDSLFEMLGNKLII</sequence>
<dbReference type="KEGG" id="ero:EROM_091980"/>
<dbReference type="OrthoDB" id="2193324at2759"/>
<dbReference type="HOGENOM" id="CLU_1294390_0_0_1"/>
<protein>
    <submittedName>
        <fullName evidence="1">Uncharacterized protein</fullName>
    </submittedName>
</protein>
<gene>
    <name evidence="1" type="ordered locus">EROM_091980</name>
</gene>
<name>I7ATL6_ENCRO</name>
<evidence type="ECO:0000313" key="2">
    <source>
        <dbReference type="Proteomes" id="UP000010094"/>
    </source>
</evidence>
<dbReference type="EMBL" id="CP003528">
    <property type="protein sequence ID" value="AFN83812.1"/>
    <property type="molecule type" value="Genomic_DNA"/>
</dbReference>
<organism evidence="1 2">
    <name type="scientific">Encephalitozoon romaleae (strain SJ-2008)</name>
    <name type="common">Microsporidian parasite</name>
    <dbReference type="NCBI Taxonomy" id="1178016"/>
    <lineage>
        <taxon>Eukaryota</taxon>
        <taxon>Fungi</taxon>
        <taxon>Fungi incertae sedis</taxon>
        <taxon>Microsporidia</taxon>
        <taxon>Unikaryonidae</taxon>
        <taxon>Encephalitozoon</taxon>
    </lineage>
</organism>
<proteinExistence type="predicted"/>
<dbReference type="AlphaFoldDB" id="I7ATL6"/>
<accession>I7ATL6</accession>
<evidence type="ECO:0000313" key="1">
    <source>
        <dbReference type="EMBL" id="AFN83812.1"/>
    </source>
</evidence>